<dbReference type="InterPro" id="IPR011029">
    <property type="entry name" value="DEATH-like_dom_sf"/>
</dbReference>
<reference evidence="1 2" key="1">
    <citation type="submission" date="2024-04" db="EMBL/GenBank/DDBJ databases">
        <authorList>
            <consortium name="Genoscope - CEA"/>
            <person name="William W."/>
        </authorList>
    </citation>
    <scope>NUCLEOTIDE SEQUENCE [LARGE SCALE GENOMIC DNA]</scope>
</reference>
<keyword evidence="2" id="KW-1185">Reference proteome</keyword>
<dbReference type="GO" id="GO:0005737">
    <property type="term" value="C:cytoplasm"/>
    <property type="evidence" value="ECO:0007669"/>
    <property type="project" value="TreeGrafter"/>
</dbReference>
<protein>
    <recommendedName>
        <fullName evidence="3">CARD domain-containing protein</fullName>
    </recommendedName>
</protein>
<dbReference type="EMBL" id="CAXITT010000511">
    <property type="protein sequence ID" value="CAL1542873.1"/>
    <property type="molecule type" value="Genomic_DNA"/>
</dbReference>
<evidence type="ECO:0008006" key="3">
    <source>
        <dbReference type="Google" id="ProtNLM"/>
    </source>
</evidence>
<comment type="caution">
    <text evidence="1">The sequence shown here is derived from an EMBL/GenBank/DDBJ whole genome shotgun (WGS) entry which is preliminary data.</text>
</comment>
<accession>A0AAV2IAJ3</accession>
<dbReference type="AlphaFoldDB" id="A0AAV2IAJ3"/>
<evidence type="ECO:0000313" key="2">
    <source>
        <dbReference type="Proteomes" id="UP001497497"/>
    </source>
</evidence>
<gene>
    <name evidence="1" type="ORF">GSLYS_00016407001</name>
</gene>
<dbReference type="PANTHER" id="PTHR16155">
    <property type="entry name" value="DED DOMAIN-CONTAINING PROTEIN"/>
    <property type="match status" value="1"/>
</dbReference>
<dbReference type="PANTHER" id="PTHR16155:SF18">
    <property type="entry name" value="STERILE ALPHA MOTIF DOMAIN-CONTAINING PROTEIN 9-LIKE"/>
    <property type="match status" value="1"/>
</dbReference>
<proteinExistence type="predicted"/>
<evidence type="ECO:0000313" key="1">
    <source>
        <dbReference type="EMBL" id="CAL1542873.1"/>
    </source>
</evidence>
<dbReference type="Gene3D" id="1.10.533.10">
    <property type="entry name" value="Death Domain, Fas"/>
    <property type="match status" value="1"/>
</dbReference>
<sequence length="805" mass="92034">MNAEEWEKLTRNMGELLEVYPSPVINYLYSESVITSSDMKLIKSTKHEEKRMKNVLKILKEKPVKLKAFSVLMAALRLDPVTVLLADKIVGTEAKSDAHLHSKPDPHLLDEDVRRVLRAHYVNGEGSSTTLSDIRQTLKEAHVFGGQNEWDNETLLDFIWKDEFVGVEIEKVKKREGKHAKKVIYLKNIRKADPVADIPKKPQQQREHEGLPAVETLQGVTNPVLHEGAISLPTDVRDMTPENLKQYLSTVFSQQELPTQSLDVLEQQKVSGQIFLSMKEDDFVKVIPDAPFGVHRFLTIFISKIVARVETHPEQLRKFDRELRPSDKYSKGHCVEVSVNVLGKKTTPVRNFHLVEQPDKDKAYEFIGSEVIPFASACLNDRRNGTIYFGISPCATREVKAGEIVGVALSKEEVHAELRDFITKCFLENQMDIIKGSVREACFVPVTGTSDSNTSVIEVDIVPSSYVLEEDVVRTKLVPLPIYYKKFKLKEAVFRFSDEGFPKIVPAEEMYDFERNKSRMIEQRKQEELQKPLEPMPNLKVRLLNLLTGGTDVIQDTIYPFVMLSPIDDHMNQDYLTNNVPFIKHLNPEIVFDFDEKGSTDGIYKNLDSKQEEGMRVLTIENFDQTKTKHEEFEELIEGLACENRISWQFCNGYQEMSIEAMDPIDWNLKRSSAFQQSLKSFMDNFDKDRIIFIICLFSKTYKAMIEACDEVLRKLPQSWMVLAETEEIAQFLQDQMLNRNRVKKEDLAGRCVIGMPWEQVNAIICKATQKTTSSECCLPCSSGGFVPVGPKKLKDWCDINVLSS</sequence>
<name>A0AAV2IAJ3_LYMST</name>
<organism evidence="1 2">
    <name type="scientific">Lymnaea stagnalis</name>
    <name type="common">Great pond snail</name>
    <name type="synonym">Helix stagnalis</name>
    <dbReference type="NCBI Taxonomy" id="6523"/>
    <lineage>
        <taxon>Eukaryota</taxon>
        <taxon>Metazoa</taxon>
        <taxon>Spiralia</taxon>
        <taxon>Lophotrochozoa</taxon>
        <taxon>Mollusca</taxon>
        <taxon>Gastropoda</taxon>
        <taxon>Heterobranchia</taxon>
        <taxon>Euthyneura</taxon>
        <taxon>Panpulmonata</taxon>
        <taxon>Hygrophila</taxon>
        <taxon>Lymnaeoidea</taxon>
        <taxon>Lymnaeidae</taxon>
        <taxon>Lymnaea</taxon>
    </lineage>
</organism>
<dbReference type="Proteomes" id="UP001497497">
    <property type="component" value="Unassembled WGS sequence"/>
</dbReference>
<dbReference type="CDD" id="cd01671">
    <property type="entry name" value="CARD"/>
    <property type="match status" value="1"/>
</dbReference>
<dbReference type="SUPFAM" id="SSF47986">
    <property type="entry name" value="DEATH domain"/>
    <property type="match status" value="1"/>
</dbReference>
<feature type="non-terminal residue" evidence="1">
    <location>
        <position position="805"/>
    </location>
</feature>